<feature type="transmembrane region" description="Helical" evidence="1">
    <location>
        <begin position="20"/>
        <end position="45"/>
    </location>
</feature>
<keyword evidence="1" id="KW-1133">Transmembrane helix</keyword>
<evidence type="ECO:0000313" key="3">
    <source>
        <dbReference type="Proteomes" id="UP000694411"/>
    </source>
</evidence>
<keyword evidence="3" id="KW-1185">Reference proteome</keyword>
<protein>
    <submittedName>
        <fullName evidence="2">Uncharacterized protein</fullName>
    </submittedName>
</protein>
<dbReference type="AlphaFoldDB" id="A0A8D2FQF7"/>
<keyword evidence="1" id="KW-0812">Transmembrane</keyword>
<sequence>MGGLLRSPPHPRHKWLQLPVFFYFFCGKIYITFTTLTILFILFYFRRSLALSPGWSAVVRSRLTATSASQVQVILLPQPPK</sequence>
<keyword evidence="1" id="KW-0472">Membrane</keyword>
<dbReference type="Ensembl" id="ENSTGET00000028135.1">
    <property type="protein sequence ID" value="ENSTGEP00000023582.1"/>
    <property type="gene ID" value="ENSTGEG00000019074.1"/>
</dbReference>
<dbReference type="Proteomes" id="UP000694411">
    <property type="component" value="Chromosome 12"/>
</dbReference>
<accession>A0A8D2FQF7</accession>
<reference evidence="2" key="1">
    <citation type="submission" date="2018-05" db="EMBL/GenBank/DDBJ databases">
        <title>Whole genome of Theropithecus gelada.</title>
        <authorList>
            <person name="Chiou K.L."/>
            <person name="Snyder-Mackler N."/>
        </authorList>
    </citation>
    <scope>NUCLEOTIDE SEQUENCE [LARGE SCALE GENOMIC DNA]</scope>
</reference>
<reference evidence="2" key="2">
    <citation type="submission" date="2025-08" db="UniProtKB">
        <authorList>
            <consortium name="Ensembl"/>
        </authorList>
    </citation>
    <scope>IDENTIFICATION</scope>
</reference>
<organism evidence="2 3">
    <name type="scientific">Theropithecus gelada</name>
    <name type="common">Gelada baboon</name>
    <dbReference type="NCBI Taxonomy" id="9565"/>
    <lineage>
        <taxon>Eukaryota</taxon>
        <taxon>Metazoa</taxon>
        <taxon>Chordata</taxon>
        <taxon>Craniata</taxon>
        <taxon>Vertebrata</taxon>
        <taxon>Euteleostomi</taxon>
        <taxon>Mammalia</taxon>
        <taxon>Eutheria</taxon>
        <taxon>Euarchontoglires</taxon>
        <taxon>Primates</taxon>
        <taxon>Haplorrhini</taxon>
        <taxon>Catarrhini</taxon>
        <taxon>Cercopithecidae</taxon>
        <taxon>Cercopithecinae</taxon>
        <taxon>Theropithecus</taxon>
    </lineage>
</organism>
<proteinExistence type="predicted"/>
<evidence type="ECO:0000256" key="1">
    <source>
        <dbReference type="SAM" id="Phobius"/>
    </source>
</evidence>
<evidence type="ECO:0000313" key="2">
    <source>
        <dbReference type="Ensembl" id="ENSTGEP00000023582.1"/>
    </source>
</evidence>
<reference evidence="2" key="3">
    <citation type="submission" date="2025-09" db="UniProtKB">
        <authorList>
            <consortium name="Ensembl"/>
        </authorList>
    </citation>
    <scope>IDENTIFICATION</scope>
</reference>
<name>A0A8D2FQF7_THEGE</name>